<feature type="region of interest" description="Disordered" evidence="1">
    <location>
        <begin position="317"/>
        <end position="369"/>
    </location>
</feature>
<dbReference type="GO" id="GO:0004540">
    <property type="term" value="F:RNA nuclease activity"/>
    <property type="evidence" value="ECO:0007669"/>
    <property type="project" value="InterPro"/>
</dbReference>
<dbReference type="AlphaFoldDB" id="A0A8T1ZRB8"/>
<name>A0A8T1ZRB8_9BRAS</name>
<dbReference type="Pfam" id="PF01936">
    <property type="entry name" value="NYN"/>
    <property type="match status" value="2"/>
</dbReference>
<dbReference type="Proteomes" id="UP000694240">
    <property type="component" value="Chromosome 10"/>
</dbReference>
<feature type="domain" description="NYN" evidence="2">
    <location>
        <begin position="7"/>
        <end position="130"/>
    </location>
</feature>
<evidence type="ECO:0000259" key="2">
    <source>
        <dbReference type="Pfam" id="PF01936"/>
    </source>
</evidence>
<gene>
    <name evidence="3" type="ORF">ISN45_Aa05g026670</name>
</gene>
<evidence type="ECO:0000256" key="1">
    <source>
        <dbReference type="SAM" id="MobiDB-lite"/>
    </source>
</evidence>
<dbReference type="CDD" id="cd10910">
    <property type="entry name" value="PIN_limkain_b1_N_like"/>
    <property type="match status" value="2"/>
</dbReference>
<feature type="domain" description="NYN" evidence="2">
    <location>
        <begin position="162"/>
        <end position="291"/>
    </location>
</feature>
<feature type="compositionally biased region" description="Basic and acidic residues" evidence="1">
    <location>
        <begin position="322"/>
        <end position="331"/>
    </location>
</feature>
<dbReference type="InterPro" id="IPR021139">
    <property type="entry name" value="NYN"/>
</dbReference>
<feature type="compositionally biased region" description="Basic and acidic residues" evidence="1">
    <location>
        <begin position="356"/>
        <end position="369"/>
    </location>
</feature>
<evidence type="ECO:0000313" key="3">
    <source>
        <dbReference type="EMBL" id="KAG7561228.1"/>
    </source>
</evidence>
<dbReference type="InterPro" id="IPR024768">
    <property type="entry name" value="Marf1"/>
</dbReference>
<sequence>MSSKANTCVLWDVEDYPIPDGHDPGTIYQNIKSALANKGYRGNVEIWVYGEKNKIWDEFLFVGIPVIPEDKCARVYRMMSDVLFWALDNPSDYPVLLPNVMVISKNISQEEGFLRVLRILECRGYNILLADSDYDVASQNELHFKFVIQTTAYKVRASVGDWRDLNNVGAPEGRDPDWVYQKIKSALAKKGYRGIVEIKAYGEKNKIRDAFLLAGIMVVPEGDKCARVNRMMKDILFWALDNPVQESVHRNVMVISKNISQDFEFLSVLHGLHSRGYKVFLADSDENVESLKQNEFARSLWLWTSLLDGGYPIGKSGSSKSVDNKLKRKEPSTATCSGSSQGAPKASESGADTDSQDMKSKSSKTESRA</sequence>
<keyword evidence="4" id="KW-1185">Reference proteome</keyword>
<protein>
    <submittedName>
        <fullName evidence="3">NYN domain limkain-b1-type</fullName>
    </submittedName>
</protein>
<comment type="caution">
    <text evidence="3">The sequence shown here is derived from an EMBL/GenBank/DDBJ whole genome shotgun (WGS) entry which is preliminary data.</text>
</comment>
<dbReference type="GO" id="GO:0010468">
    <property type="term" value="P:regulation of gene expression"/>
    <property type="evidence" value="ECO:0007669"/>
    <property type="project" value="InterPro"/>
</dbReference>
<reference evidence="3 4" key="1">
    <citation type="submission" date="2020-12" db="EMBL/GenBank/DDBJ databases">
        <title>Concerted genomic and epigenomic changes stabilize Arabidopsis allopolyploids.</title>
        <authorList>
            <person name="Chen Z."/>
        </authorList>
    </citation>
    <scope>NUCLEOTIDE SEQUENCE [LARGE SCALE GENOMIC DNA]</scope>
    <source>
        <strain evidence="3">Allo738</strain>
        <tissue evidence="3">Leaf</tissue>
    </source>
</reference>
<evidence type="ECO:0000313" key="4">
    <source>
        <dbReference type="Proteomes" id="UP000694240"/>
    </source>
</evidence>
<dbReference type="PANTHER" id="PTHR14379">
    <property type="entry name" value="LIMKAIN B LKAP"/>
    <property type="match status" value="1"/>
</dbReference>
<proteinExistence type="predicted"/>
<organism evidence="3 4">
    <name type="scientific">Arabidopsis thaliana x Arabidopsis arenosa</name>
    <dbReference type="NCBI Taxonomy" id="1240361"/>
    <lineage>
        <taxon>Eukaryota</taxon>
        <taxon>Viridiplantae</taxon>
        <taxon>Streptophyta</taxon>
        <taxon>Embryophyta</taxon>
        <taxon>Tracheophyta</taxon>
        <taxon>Spermatophyta</taxon>
        <taxon>Magnoliopsida</taxon>
        <taxon>eudicotyledons</taxon>
        <taxon>Gunneridae</taxon>
        <taxon>Pentapetalae</taxon>
        <taxon>rosids</taxon>
        <taxon>malvids</taxon>
        <taxon>Brassicales</taxon>
        <taxon>Brassicaceae</taxon>
        <taxon>Camelineae</taxon>
        <taxon>Arabidopsis</taxon>
    </lineage>
</organism>
<feature type="compositionally biased region" description="Polar residues" evidence="1">
    <location>
        <begin position="332"/>
        <end position="342"/>
    </location>
</feature>
<dbReference type="EMBL" id="JAEFBK010000010">
    <property type="protein sequence ID" value="KAG7561228.1"/>
    <property type="molecule type" value="Genomic_DNA"/>
</dbReference>
<dbReference type="PANTHER" id="PTHR14379:SF7">
    <property type="entry name" value="ENDONUCLEASE OR GLYCOSYL HYDROLASE-RELATED"/>
    <property type="match status" value="1"/>
</dbReference>
<accession>A0A8T1ZRB8</accession>
<dbReference type="GO" id="GO:0005777">
    <property type="term" value="C:peroxisome"/>
    <property type="evidence" value="ECO:0007669"/>
    <property type="project" value="InterPro"/>
</dbReference>